<dbReference type="Proteomes" id="UP000460412">
    <property type="component" value="Unassembled WGS sequence"/>
</dbReference>
<keyword evidence="1" id="KW-1133">Transmembrane helix</keyword>
<evidence type="ECO:0000259" key="2">
    <source>
        <dbReference type="PROSITE" id="PS50885"/>
    </source>
</evidence>
<dbReference type="Pfam" id="PF00672">
    <property type="entry name" value="HAMP"/>
    <property type="match status" value="1"/>
</dbReference>
<dbReference type="CDD" id="cd07302">
    <property type="entry name" value="CHD"/>
    <property type="match status" value="1"/>
</dbReference>
<dbReference type="InterPro" id="IPR003660">
    <property type="entry name" value="HAMP_dom"/>
</dbReference>
<keyword evidence="4" id="KW-1185">Reference proteome</keyword>
<keyword evidence="1" id="KW-0472">Membrane</keyword>
<keyword evidence="1" id="KW-0812">Transmembrane</keyword>
<dbReference type="InterPro" id="IPR029787">
    <property type="entry name" value="Nucleotide_cyclase"/>
</dbReference>
<organism evidence="3 4">
    <name type="scientific">Sporofaciens musculi</name>
    <dbReference type="NCBI Taxonomy" id="2681861"/>
    <lineage>
        <taxon>Bacteria</taxon>
        <taxon>Bacillati</taxon>
        <taxon>Bacillota</taxon>
        <taxon>Clostridia</taxon>
        <taxon>Lachnospirales</taxon>
        <taxon>Lachnospiraceae</taxon>
        <taxon>Sporofaciens</taxon>
    </lineage>
</organism>
<dbReference type="GO" id="GO:0009190">
    <property type="term" value="P:cyclic nucleotide biosynthetic process"/>
    <property type="evidence" value="ECO:0007669"/>
    <property type="project" value="InterPro"/>
</dbReference>
<evidence type="ECO:0000313" key="3">
    <source>
        <dbReference type="EMBL" id="MXP77748.1"/>
    </source>
</evidence>
<dbReference type="PROSITE" id="PS50885">
    <property type="entry name" value="HAMP"/>
    <property type="match status" value="1"/>
</dbReference>
<dbReference type="GO" id="GO:0016020">
    <property type="term" value="C:membrane"/>
    <property type="evidence" value="ECO:0007669"/>
    <property type="project" value="InterPro"/>
</dbReference>
<dbReference type="InterPro" id="IPR001054">
    <property type="entry name" value="A/G_cyclase"/>
</dbReference>
<dbReference type="Gene3D" id="3.30.70.1230">
    <property type="entry name" value="Nucleotide cyclase"/>
    <property type="match status" value="1"/>
</dbReference>
<feature type="transmembrane region" description="Helical" evidence="1">
    <location>
        <begin position="359"/>
        <end position="381"/>
    </location>
</feature>
<accession>A0A7X3MJU7</accession>
<reference evidence="3 4" key="1">
    <citation type="submission" date="2019-12" db="EMBL/GenBank/DDBJ databases">
        <title>Sporaefaciens musculi gen. nov., sp. nov., a novel bacterium isolated from the caecum of an obese mouse.</title>
        <authorList>
            <person name="Rasmussen T.S."/>
            <person name="Streidl T."/>
            <person name="Hitch T.C.A."/>
            <person name="Wortmann E."/>
            <person name="Deptula P."/>
            <person name="Hansen M."/>
            <person name="Nielsen D.S."/>
            <person name="Clavel T."/>
            <person name="Vogensen F.K."/>
        </authorList>
    </citation>
    <scope>NUCLEOTIDE SEQUENCE [LARGE SCALE GENOMIC DNA]</scope>
    <source>
        <strain evidence="3 4">WCA-9-b2</strain>
    </source>
</reference>
<proteinExistence type="predicted"/>
<feature type="transmembrane region" description="Helical" evidence="1">
    <location>
        <begin position="553"/>
        <end position="570"/>
    </location>
</feature>
<dbReference type="GO" id="GO:0004016">
    <property type="term" value="F:adenylate cyclase activity"/>
    <property type="evidence" value="ECO:0007669"/>
    <property type="project" value="UniProtKB-ARBA"/>
</dbReference>
<dbReference type="AlphaFoldDB" id="A0A7X3MJU7"/>
<sequence>MSRKNLYGIWGILAAAVIIFAAASMFGKTIKINYIEQIHLQDDYLYYVDRDEGEKLRIIRSNPDGGQGELIVCQKHVREQYRTIRQIFFDDAGEAYVLLEETNVESWDGAGSRIYRCDFARRRLAETDYDLTEDKAKYGQISVQCIRDGKLYYIGIPETEKGSAPASLFAKDTQGKRELLDQVTLEYPHLNSQFFLSKENILLWMNYVGEVFAKEVGTESYLEIEGVSGRSGVFKSLSDDGERAYLLDYKAECIRSVDLADATSKVVFSAEEIRKKYPDFTFQQLQWPDCTQTGFCAGVENEEGRTSVCTYQDGVYRDYEECTLTSSTVMYRMRWVYAGILLVAALLCLYWIACMKYHVQTILVRLCVIFLLSLLVMDGFLEYWIEQSMRQQLESNQTIALSALGKILREDIVHNIETDAYEFPSGDRALRVSHPSVGNGKGFGGLSIYVYSIFHADEEGHLYVSESMSEYCGVPVEWMYGSEVIDAMYRSYQSGEIVNQSDENRNGKRNNQFIPLVLSDGTKYGVLRVSGDGNIQDYQIWYYQWNLKNASSTLLLVLTVVLMVVLHIFLQPLKTLKECALRLAAGNLGVTVAVHGHDEVADISSAFNQMSLEIAKYVEDIRGISDGYYKFIPAKILDLLDKESIQEVKLGDQMTGDFTILSLHAMDYSRHKVSLSAEQVYTRINRVLSQLVEPINGHNGVVEHFDDIGLSAFFTVSSQEALDAAIEIQQLLDERMPDKGRTIAISYGRVMIGVIGHEQRMEATAISAHSELAKMLRLRGGKYGAHILITHLVYEQIPDFDEHYHARYLGNIYLSASHAYERVYDVYDGDSEEEFYYKELTREMFEKGVGLFVARRFYEARLIFVEVLKQHRKDKAAKEYLYRCDRYYKMAEDEAKETVIESF</sequence>
<dbReference type="EMBL" id="WUQX01000001">
    <property type="protein sequence ID" value="MXP77748.1"/>
    <property type="molecule type" value="Genomic_DNA"/>
</dbReference>
<gene>
    <name evidence="3" type="ORF">GN277_21060</name>
</gene>
<feature type="transmembrane region" description="Helical" evidence="1">
    <location>
        <begin position="335"/>
        <end position="353"/>
    </location>
</feature>
<dbReference type="Gene3D" id="6.10.340.10">
    <property type="match status" value="1"/>
</dbReference>
<comment type="caution">
    <text evidence="3">The sequence shown here is derived from an EMBL/GenBank/DDBJ whole genome shotgun (WGS) entry which is preliminary data.</text>
</comment>
<dbReference type="SUPFAM" id="SSF158472">
    <property type="entry name" value="HAMP domain-like"/>
    <property type="match status" value="1"/>
</dbReference>
<dbReference type="CDD" id="cd06225">
    <property type="entry name" value="HAMP"/>
    <property type="match status" value="1"/>
</dbReference>
<feature type="domain" description="HAMP" evidence="2">
    <location>
        <begin position="567"/>
        <end position="619"/>
    </location>
</feature>
<dbReference type="SMART" id="SM00304">
    <property type="entry name" value="HAMP"/>
    <property type="match status" value="1"/>
</dbReference>
<protein>
    <submittedName>
        <fullName evidence="3">HAMP domain-containing protein</fullName>
    </submittedName>
</protein>
<name>A0A7X3MJU7_9FIRM</name>
<dbReference type="GO" id="GO:0035556">
    <property type="term" value="P:intracellular signal transduction"/>
    <property type="evidence" value="ECO:0007669"/>
    <property type="project" value="InterPro"/>
</dbReference>
<evidence type="ECO:0000256" key="1">
    <source>
        <dbReference type="SAM" id="Phobius"/>
    </source>
</evidence>
<dbReference type="RefSeq" id="WP_159753308.1">
    <property type="nucleotide sequence ID" value="NZ_CASSPE010000054.1"/>
</dbReference>
<evidence type="ECO:0000313" key="4">
    <source>
        <dbReference type="Proteomes" id="UP000460412"/>
    </source>
</evidence>
<feature type="transmembrane region" description="Helical" evidence="1">
    <location>
        <begin position="6"/>
        <end position="26"/>
    </location>
</feature>
<dbReference type="SUPFAM" id="SSF55073">
    <property type="entry name" value="Nucleotide cyclase"/>
    <property type="match status" value="1"/>
</dbReference>